<evidence type="ECO:0000259" key="2">
    <source>
        <dbReference type="SMART" id="SM00943"/>
    </source>
</evidence>
<dbReference type="SMART" id="SM00943">
    <property type="entry name" value="Prim-Pol"/>
    <property type="match status" value="1"/>
</dbReference>
<sequence>MREILGSGRRFTWPLGLLKSLGRKRQDVDRDRSALREAALTCAEQWHWPVLPGVGHDHDHAAGEAGRSGAPAAPAGRIGGGTRGDRRDRRDRRTGASGERRQRPCACPRPDCAVPGAHPHDPGLLAATTDHRMVQWWWTRRPDAPLLLATGDPVSAVSLPATAGARVLEALEDLGVRLGPVVATPTRTVLLVAPYSMEELGDLLSRHEWVPSSLRYHGTGGYVVLPPSRTGGGTVCWARDPQPGADGTPYLPDIAVIVDMLVAAGVSAPDGHRLSY</sequence>
<dbReference type="EMBL" id="JABXJJ020000023">
    <property type="protein sequence ID" value="MDI5971459.1"/>
    <property type="molecule type" value="Genomic_DNA"/>
</dbReference>
<dbReference type="InterPro" id="IPR015330">
    <property type="entry name" value="DNA_primase/pol_bifunc_N"/>
</dbReference>
<protein>
    <submittedName>
        <fullName evidence="3">Bifunctional DNA primase/polymerase</fullName>
    </submittedName>
</protein>
<organism evidence="3">
    <name type="scientific">Streptantibioticus silvisoli</name>
    <dbReference type="NCBI Taxonomy" id="2705255"/>
    <lineage>
        <taxon>Bacteria</taxon>
        <taxon>Bacillati</taxon>
        <taxon>Actinomycetota</taxon>
        <taxon>Actinomycetes</taxon>
        <taxon>Kitasatosporales</taxon>
        <taxon>Streptomycetaceae</taxon>
        <taxon>Streptantibioticus</taxon>
    </lineage>
</organism>
<feature type="region of interest" description="Disordered" evidence="1">
    <location>
        <begin position="53"/>
        <end position="108"/>
    </location>
</feature>
<feature type="compositionally biased region" description="Low complexity" evidence="1">
    <location>
        <begin position="63"/>
        <end position="76"/>
    </location>
</feature>
<feature type="domain" description="DNA primase/polymerase bifunctional N-terminal" evidence="2">
    <location>
        <begin position="39"/>
        <end position="255"/>
    </location>
</feature>
<proteinExistence type="predicted"/>
<gene>
    <name evidence="3" type="ORF">POF50_019315</name>
</gene>
<dbReference type="Pfam" id="PF09250">
    <property type="entry name" value="Prim-Pol"/>
    <property type="match status" value="1"/>
</dbReference>
<dbReference type="AlphaFoldDB" id="A0AA90KHI5"/>
<evidence type="ECO:0000256" key="1">
    <source>
        <dbReference type="SAM" id="MobiDB-lite"/>
    </source>
</evidence>
<comment type="caution">
    <text evidence="3">The sequence shown here is derived from an EMBL/GenBank/DDBJ whole genome shotgun (WGS) entry which is preliminary data.</text>
</comment>
<dbReference type="RefSeq" id="WP_271315077.1">
    <property type="nucleotide sequence ID" value="NZ_JABXJJ020000023.1"/>
</dbReference>
<accession>A0AA90KHI5</accession>
<name>A0AA90KHI5_9ACTN</name>
<evidence type="ECO:0000313" key="3">
    <source>
        <dbReference type="EMBL" id="MDI5971459.1"/>
    </source>
</evidence>
<reference evidence="3" key="1">
    <citation type="submission" date="2023-05" db="EMBL/GenBank/DDBJ databases">
        <title>Streptantibioticus silvisoli sp. nov., acidotolerant actinomycetes 1 from pine litter.</title>
        <authorList>
            <person name="Swiecimska M."/>
            <person name="Golinska P."/>
            <person name="Sangal V."/>
            <person name="Wachnowicz B."/>
            <person name="Goodfellow M."/>
        </authorList>
    </citation>
    <scope>NUCLEOTIDE SEQUENCE</scope>
    <source>
        <strain evidence="3">SL13</strain>
    </source>
</reference>
<feature type="compositionally biased region" description="Basic and acidic residues" evidence="1">
    <location>
        <begin position="83"/>
        <end position="102"/>
    </location>
</feature>